<comment type="caution">
    <text evidence="3">The sequence shown here is derived from an EMBL/GenBank/DDBJ whole genome shotgun (WGS) entry which is preliminary data.</text>
</comment>
<dbReference type="InterPro" id="IPR034139">
    <property type="entry name" value="TOPRIM_OLD"/>
</dbReference>
<dbReference type="InterPro" id="IPR041685">
    <property type="entry name" value="AAA_GajA/Old/RecF-like"/>
</dbReference>
<dbReference type="PANTHER" id="PTHR43581:SF4">
    <property type="entry name" value="ATP_GTP PHOSPHATASE"/>
    <property type="match status" value="1"/>
</dbReference>
<dbReference type="EMBL" id="QFWT01000010">
    <property type="protein sequence ID" value="PWI32268.1"/>
    <property type="molecule type" value="Genomic_DNA"/>
</dbReference>
<dbReference type="Pfam" id="PF13175">
    <property type="entry name" value="AAA_15"/>
    <property type="match status" value="1"/>
</dbReference>
<feature type="domain" description="OLD protein-like TOPRIM" evidence="2">
    <location>
        <begin position="432"/>
        <end position="512"/>
    </location>
</feature>
<evidence type="ECO:0000259" key="2">
    <source>
        <dbReference type="Pfam" id="PF20469"/>
    </source>
</evidence>
<protein>
    <submittedName>
        <fullName evidence="3">ATP-dependent endonuclease</fullName>
    </submittedName>
</protein>
<dbReference type="Pfam" id="PF20469">
    <property type="entry name" value="OLD-like_TOPRIM"/>
    <property type="match status" value="1"/>
</dbReference>
<dbReference type="Proteomes" id="UP000245362">
    <property type="component" value="Unassembled WGS sequence"/>
</dbReference>
<dbReference type="GO" id="GO:0004519">
    <property type="term" value="F:endonuclease activity"/>
    <property type="evidence" value="ECO:0007669"/>
    <property type="project" value="UniProtKB-KW"/>
</dbReference>
<dbReference type="InterPro" id="IPR027417">
    <property type="entry name" value="P-loop_NTPase"/>
</dbReference>
<name>A0A2U3B654_9VIBR</name>
<reference evidence="3 4" key="1">
    <citation type="submission" date="2018-05" db="EMBL/GenBank/DDBJ databases">
        <title>Vibrio limimaris sp. nov., isolated from marine sediment.</title>
        <authorList>
            <person name="Li C.-M."/>
        </authorList>
    </citation>
    <scope>NUCLEOTIDE SEQUENCE [LARGE SCALE GENOMIC DNA]</scope>
    <source>
        <strain evidence="3 4">E4404</strain>
    </source>
</reference>
<dbReference type="Gene3D" id="3.40.50.300">
    <property type="entry name" value="P-loop containing nucleotide triphosphate hydrolases"/>
    <property type="match status" value="1"/>
</dbReference>
<dbReference type="OrthoDB" id="3322489at2"/>
<dbReference type="InterPro" id="IPR051396">
    <property type="entry name" value="Bact_Antivir_Def_Nuclease"/>
</dbReference>
<feature type="domain" description="Endonuclease GajA/Old nuclease/RecF-like AAA" evidence="1">
    <location>
        <begin position="1"/>
        <end position="383"/>
    </location>
</feature>
<organism evidence="3 4">
    <name type="scientific">Vibrio albus</name>
    <dbReference type="NCBI Taxonomy" id="2200953"/>
    <lineage>
        <taxon>Bacteria</taxon>
        <taxon>Pseudomonadati</taxon>
        <taxon>Pseudomonadota</taxon>
        <taxon>Gammaproteobacteria</taxon>
        <taxon>Vibrionales</taxon>
        <taxon>Vibrionaceae</taxon>
        <taxon>Vibrio</taxon>
    </lineage>
</organism>
<dbReference type="RefSeq" id="WP_109320793.1">
    <property type="nucleotide sequence ID" value="NZ_QFWT01000010.1"/>
</dbReference>
<keyword evidence="4" id="KW-1185">Reference proteome</keyword>
<evidence type="ECO:0000259" key="1">
    <source>
        <dbReference type="Pfam" id="PF13175"/>
    </source>
</evidence>
<dbReference type="SUPFAM" id="SSF52540">
    <property type="entry name" value="P-loop containing nucleoside triphosphate hydrolases"/>
    <property type="match status" value="1"/>
</dbReference>
<gene>
    <name evidence="3" type="ORF">DI392_16480</name>
</gene>
<dbReference type="PANTHER" id="PTHR43581">
    <property type="entry name" value="ATP/GTP PHOSPHATASE"/>
    <property type="match status" value="1"/>
</dbReference>
<dbReference type="AlphaFoldDB" id="A0A2U3B654"/>
<keyword evidence="3" id="KW-0378">Hydrolase</keyword>
<keyword evidence="3" id="KW-0255">Endonuclease</keyword>
<evidence type="ECO:0000313" key="4">
    <source>
        <dbReference type="Proteomes" id="UP000245362"/>
    </source>
</evidence>
<sequence>MYISSIDISNYRSFRSQNVQFKNDINVIVGHNNAGKTNLLRALAVVLDNSSSKSLSIDDFNKNIPLDELKIAAPKVSIAVTFKKGSDHTPDDLATIASCLTKLEEDYEAKLTYELFLPEKEQTNYLQELDKVKDTTSKEDIWKIIESKFLRKYKYKIWAGKVENKDPVSSETISKFDFQFLDAIRDVERDMLSGKNNLLKDVFQFFIDYDLKKNINTLEPDEIEKKVQEIRTREGLFKASSENVLAQLHERMSEGKGEILGYANKTGADFNDSYPDFDGSVSEKDMLFALQLIIKKKTGITLPATHNGLGYNNLIYMSLLLAKMQVNSDGSYMGSNAKIFPMLAIEEPESHLHPSMQHKLLKFLSDNNNKARQVFITTHSTHITSSCKLDNIINLYSDDEEYTVSYPSKALGNNDSKRYVQRFLDATKSDMLFAQKVIFVEGIAEQLLISTFAKYYDNEVKKTQPDLSKCLEDNHISVINVGGRYFEHFLKIFDTNDENAIPKKVVCLTDRDPVRKVESGNYEKCYPFELGTDNETYDYSNNSSQLIDKYKSHKNIRYFSQGEKSKTFEYEIVLENPKLKLLLTDSISNKKELEKLMDSIDELPVEEFIELLNKGTEKKPHAENNRIIESIQHCSWDEDSKKKAILASRYLNSVGKGENALLLSDVLERNLEKIGTDEYQEFVVPQYIKDGIDFLCA</sequence>
<proteinExistence type="predicted"/>
<evidence type="ECO:0000313" key="3">
    <source>
        <dbReference type="EMBL" id="PWI32268.1"/>
    </source>
</evidence>
<accession>A0A2U3B654</accession>
<dbReference type="CDD" id="cd01026">
    <property type="entry name" value="TOPRIM_OLD"/>
    <property type="match status" value="1"/>
</dbReference>
<keyword evidence="3" id="KW-0540">Nuclease</keyword>